<reference evidence="3" key="1">
    <citation type="journal article" date="2013" name="Ind. Biotechnol.">
        <title>Comparative genomics analysis of Trichoderma reesei strains.</title>
        <authorList>
            <person name="Koike H."/>
            <person name="Aerts A."/>
            <person name="LaButti K."/>
            <person name="Grigoriev I.V."/>
            <person name="Baker S.E."/>
        </authorList>
    </citation>
    <scope>NUCLEOTIDE SEQUENCE [LARGE SCALE GENOMIC DNA]</scope>
    <source>
        <strain evidence="3">ATCC 56765 / BCRC 32924 / NRRL 11460 / Rut C-30</strain>
    </source>
</reference>
<accession>A0A024S978</accession>
<evidence type="ECO:0000313" key="2">
    <source>
        <dbReference type="EMBL" id="ETS01071.1"/>
    </source>
</evidence>
<feature type="region of interest" description="Disordered" evidence="1">
    <location>
        <begin position="1"/>
        <end position="75"/>
    </location>
</feature>
<dbReference type="KEGG" id="trr:M419DRAFT_119300"/>
<evidence type="ECO:0000313" key="3">
    <source>
        <dbReference type="Proteomes" id="UP000024376"/>
    </source>
</evidence>
<proteinExistence type="predicted"/>
<sequence length="75" mass="7958">MPCPPTPCPYHSLPTNPFPLPHVTVGPPPGAADARQVSSLPAGMHNGISSESTPDVGYSRKQSKEKEGKEKAKEH</sequence>
<gene>
    <name evidence="2" type="ORF">M419DRAFT_119300</name>
</gene>
<name>A0A024S978_HYPJR</name>
<dbReference type="Proteomes" id="UP000024376">
    <property type="component" value="Unassembled WGS sequence"/>
</dbReference>
<dbReference type="EMBL" id="KI911149">
    <property type="protein sequence ID" value="ETS01071.1"/>
    <property type="molecule type" value="Genomic_DNA"/>
</dbReference>
<protein>
    <submittedName>
        <fullName evidence="2">Uncharacterized protein</fullName>
    </submittedName>
</protein>
<feature type="compositionally biased region" description="Basic and acidic residues" evidence="1">
    <location>
        <begin position="62"/>
        <end position="75"/>
    </location>
</feature>
<feature type="compositionally biased region" description="Pro residues" evidence="1">
    <location>
        <begin position="16"/>
        <end position="30"/>
    </location>
</feature>
<dbReference type="AlphaFoldDB" id="A0A024S978"/>
<evidence type="ECO:0000256" key="1">
    <source>
        <dbReference type="SAM" id="MobiDB-lite"/>
    </source>
</evidence>
<dbReference type="HOGENOM" id="CLU_2672879_0_0_1"/>
<organism evidence="2 3">
    <name type="scientific">Hypocrea jecorina (strain ATCC 56765 / BCRC 32924 / NRRL 11460 / Rut C-30)</name>
    <name type="common">Trichoderma reesei</name>
    <dbReference type="NCBI Taxonomy" id="1344414"/>
    <lineage>
        <taxon>Eukaryota</taxon>
        <taxon>Fungi</taxon>
        <taxon>Dikarya</taxon>
        <taxon>Ascomycota</taxon>
        <taxon>Pezizomycotina</taxon>
        <taxon>Sordariomycetes</taxon>
        <taxon>Hypocreomycetidae</taxon>
        <taxon>Hypocreales</taxon>
        <taxon>Hypocreaceae</taxon>
        <taxon>Trichoderma</taxon>
    </lineage>
</organism>